<dbReference type="PANTHER" id="PTHR33731:SF2">
    <property type="entry name" value="ORGAN-SPECIFIC PROTEIN S2-LIKE"/>
    <property type="match status" value="1"/>
</dbReference>
<gene>
    <name evidence="3" type="ORF">CITCOLO1_LOCUS7716</name>
</gene>
<sequence>MKGLVFINVLLLVLFAISIESRHEPGEHHWRNLINHKLLFHEANKDLIRSDPSSLLSEKEMDDCTETLKVEDGKLFVEPGPQAMFYRGVVKAKLFAKDIKPRPDNTKTKFFVEDVEPRPNVSFYPNEDVRTKLFVEDIEPRPNVSFYPDNDTKTKLFVKNVEPRPNISFYPDDDTNTKLFVEDIEPRPNVSFYPDNLKAKDHSADDPHHHGEADIQMVQA</sequence>
<evidence type="ECO:0000313" key="4">
    <source>
        <dbReference type="Proteomes" id="UP001642487"/>
    </source>
</evidence>
<organism evidence="3 4">
    <name type="scientific">Citrullus colocynthis</name>
    <name type="common">colocynth</name>
    <dbReference type="NCBI Taxonomy" id="252529"/>
    <lineage>
        <taxon>Eukaryota</taxon>
        <taxon>Viridiplantae</taxon>
        <taxon>Streptophyta</taxon>
        <taxon>Embryophyta</taxon>
        <taxon>Tracheophyta</taxon>
        <taxon>Spermatophyta</taxon>
        <taxon>Magnoliopsida</taxon>
        <taxon>eudicotyledons</taxon>
        <taxon>Gunneridae</taxon>
        <taxon>Pentapetalae</taxon>
        <taxon>rosids</taxon>
        <taxon>fabids</taxon>
        <taxon>Cucurbitales</taxon>
        <taxon>Cucurbitaceae</taxon>
        <taxon>Benincaseae</taxon>
        <taxon>Citrullus</taxon>
    </lineage>
</organism>
<reference evidence="3 4" key="1">
    <citation type="submission" date="2024-03" db="EMBL/GenBank/DDBJ databases">
        <authorList>
            <person name="Gkanogiannis A."/>
            <person name="Becerra Lopez-Lavalle L."/>
        </authorList>
    </citation>
    <scope>NUCLEOTIDE SEQUENCE [LARGE SCALE GENOMIC DNA]</scope>
</reference>
<dbReference type="Pfam" id="PF10950">
    <property type="entry name" value="Organ_specific"/>
    <property type="match status" value="2"/>
</dbReference>
<dbReference type="Proteomes" id="UP001642487">
    <property type="component" value="Chromosome 2"/>
</dbReference>
<feature type="region of interest" description="Disordered" evidence="1">
    <location>
        <begin position="195"/>
        <end position="220"/>
    </location>
</feature>
<evidence type="ECO:0000256" key="2">
    <source>
        <dbReference type="SAM" id="SignalP"/>
    </source>
</evidence>
<feature type="signal peptide" evidence="2">
    <location>
        <begin position="1"/>
        <end position="21"/>
    </location>
</feature>
<dbReference type="PANTHER" id="PTHR33731">
    <property type="entry name" value="PROTEIN, PUTATIVE-RELATED"/>
    <property type="match status" value="1"/>
</dbReference>
<keyword evidence="2" id="KW-0732">Signal</keyword>
<evidence type="ECO:0000256" key="1">
    <source>
        <dbReference type="SAM" id="MobiDB-lite"/>
    </source>
</evidence>
<protein>
    <recommendedName>
        <fullName evidence="5">Organ-specific protein S2-like</fullName>
    </recommendedName>
</protein>
<dbReference type="InterPro" id="IPR024489">
    <property type="entry name" value="Organ_specific_prot"/>
</dbReference>
<dbReference type="EMBL" id="OZ021736">
    <property type="protein sequence ID" value="CAK9315876.1"/>
    <property type="molecule type" value="Genomic_DNA"/>
</dbReference>
<keyword evidence="4" id="KW-1185">Reference proteome</keyword>
<accession>A0ABP0Y9R9</accession>
<proteinExistence type="predicted"/>
<evidence type="ECO:0008006" key="5">
    <source>
        <dbReference type="Google" id="ProtNLM"/>
    </source>
</evidence>
<feature type="compositionally biased region" description="Basic and acidic residues" evidence="1">
    <location>
        <begin position="197"/>
        <end position="213"/>
    </location>
</feature>
<feature type="chain" id="PRO_5047356878" description="Organ-specific protein S2-like" evidence="2">
    <location>
        <begin position="22"/>
        <end position="220"/>
    </location>
</feature>
<name>A0ABP0Y9R9_9ROSI</name>
<evidence type="ECO:0000313" key="3">
    <source>
        <dbReference type="EMBL" id="CAK9315876.1"/>
    </source>
</evidence>